<evidence type="ECO:0000256" key="2">
    <source>
        <dbReference type="ARBA" id="ARBA00010687"/>
    </source>
</evidence>
<dbReference type="Proteomes" id="UP000438914">
    <property type="component" value="Unassembled WGS sequence"/>
</dbReference>
<dbReference type="AlphaFoldDB" id="A0A7K0KHZ0"/>
<dbReference type="SUPFAM" id="SSF51445">
    <property type="entry name" value="(Trans)glycosidases"/>
    <property type="match status" value="1"/>
</dbReference>
<comment type="caution">
    <text evidence="7">The sequence shown here is derived from an EMBL/GenBank/DDBJ whole genome shotgun (WGS) entry which is preliminary data.</text>
</comment>
<dbReference type="PANTHER" id="PTHR34983">
    <property type="entry name" value="ARABINOGALACTAN ENDO-BETA-1,4-GALACTANASE A"/>
    <property type="match status" value="1"/>
</dbReference>
<feature type="chain" id="PRO_5029945594" description="Arabinogalactan endo-beta-1,4-galactanase" evidence="6">
    <location>
        <begin position="22"/>
        <end position="432"/>
    </location>
</feature>
<keyword evidence="8" id="KW-1185">Reference proteome</keyword>
<keyword evidence="4 6" id="KW-0378">Hydrolase</keyword>
<evidence type="ECO:0000256" key="1">
    <source>
        <dbReference type="ARBA" id="ARBA00001695"/>
    </source>
</evidence>
<keyword evidence="5 6" id="KW-0326">Glycosidase</keyword>
<evidence type="ECO:0000256" key="4">
    <source>
        <dbReference type="ARBA" id="ARBA00022801"/>
    </source>
</evidence>
<dbReference type="Gene3D" id="3.20.20.80">
    <property type="entry name" value="Glycosidases"/>
    <property type="match status" value="1"/>
</dbReference>
<feature type="signal peptide" evidence="6">
    <location>
        <begin position="1"/>
        <end position="21"/>
    </location>
</feature>
<evidence type="ECO:0000256" key="3">
    <source>
        <dbReference type="ARBA" id="ARBA00012556"/>
    </source>
</evidence>
<dbReference type="InterPro" id="IPR011683">
    <property type="entry name" value="Glyco_hydro_53"/>
</dbReference>
<dbReference type="GO" id="GO:0045490">
    <property type="term" value="P:pectin catabolic process"/>
    <property type="evidence" value="ECO:0007669"/>
    <property type="project" value="TreeGrafter"/>
</dbReference>
<evidence type="ECO:0000313" key="7">
    <source>
        <dbReference type="EMBL" id="MST85548.1"/>
    </source>
</evidence>
<dbReference type="GO" id="GO:0031218">
    <property type="term" value="F:arabinogalactan endo-1,4-beta-galactosidase activity"/>
    <property type="evidence" value="ECO:0007669"/>
    <property type="project" value="UniProtKB-EC"/>
</dbReference>
<evidence type="ECO:0000256" key="6">
    <source>
        <dbReference type="RuleBase" id="RU361192"/>
    </source>
</evidence>
<evidence type="ECO:0000313" key="8">
    <source>
        <dbReference type="Proteomes" id="UP000438914"/>
    </source>
</evidence>
<comment type="catalytic activity">
    <reaction evidence="1 6">
        <text>The enzyme specifically hydrolyzes (1-&gt;4)-beta-D-galactosidic linkages in type I arabinogalactans.</text>
        <dbReference type="EC" id="3.2.1.89"/>
    </reaction>
</comment>
<dbReference type="EMBL" id="VUNG01000042">
    <property type="protein sequence ID" value="MST85548.1"/>
    <property type="molecule type" value="Genomic_DNA"/>
</dbReference>
<keyword evidence="6" id="KW-0732">Signal</keyword>
<dbReference type="PANTHER" id="PTHR34983:SF1">
    <property type="entry name" value="ARABINOGALACTAN ENDO-BETA-1,4-GALACTANASE A"/>
    <property type="match status" value="1"/>
</dbReference>
<comment type="similarity">
    <text evidence="2 6">Belongs to the glycosyl hydrolase 53 family.</text>
</comment>
<sequence length="432" mass="48508">MNIRAYLLFTALALSLCTARAQKLAGGDISMLPRYEQAGVTYYTHDGQSISDLIAYSKQVGMNAMRVRLFVNPKQQTTSSSAPYTWSADDNVCQDLAWVKALGKRIKDAGMKLMLDIHYSDTWADPAKQWTPEAWKDLDDAALAEKVYSYTADALKQLKDAGAEPDLVQTGNEISYGMLWGRPDGSLQQCWPSSTANWDRLANLLKQATKAVRETCPLAKIILHVERVSISQQNDNKEYKALTNFFSKMNTYAIDYDVIGLSYYPYFHGALSELDGAITKLEAGWPNKEIMVVETGYPYAWAVPGTTYEDTKTWPYSDEGQKLFTDDLIAMLNKHSKVDGLFWWWPEYNAKTNSASLSNWYNAPLFDSRTGRATSAFTALAKYATSSTAIRQLSVNTSKTTDDSYYDLSGRSVSQPKDSGVYIHHQKKIIVR</sequence>
<dbReference type="EC" id="3.2.1.89" evidence="3 6"/>
<organism evidence="7 8">
    <name type="scientific">Hallella mizrahii</name>
    <dbReference type="NCBI Taxonomy" id="2606637"/>
    <lineage>
        <taxon>Bacteria</taxon>
        <taxon>Pseudomonadati</taxon>
        <taxon>Bacteroidota</taxon>
        <taxon>Bacteroidia</taxon>
        <taxon>Bacteroidales</taxon>
        <taxon>Prevotellaceae</taxon>
        <taxon>Hallella</taxon>
    </lineage>
</organism>
<name>A0A7K0KHZ0_9BACT</name>
<proteinExistence type="inferred from homology"/>
<dbReference type="Pfam" id="PF07745">
    <property type="entry name" value="Glyco_hydro_53"/>
    <property type="match status" value="1"/>
</dbReference>
<dbReference type="InterPro" id="IPR017853">
    <property type="entry name" value="GH"/>
</dbReference>
<protein>
    <recommendedName>
        <fullName evidence="3 6">Arabinogalactan endo-beta-1,4-galactanase</fullName>
        <ecNumber evidence="3 6">3.2.1.89</ecNumber>
    </recommendedName>
</protein>
<gene>
    <name evidence="7" type="ORF">FYJ73_12870</name>
</gene>
<accession>A0A7K0KHZ0</accession>
<reference evidence="7 8" key="1">
    <citation type="submission" date="2019-08" db="EMBL/GenBank/DDBJ databases">
        <title>In-depth cultivation of the pig gut microbiome towards novel bacterial diversity and tailored functional studies.</title>
        <authorList>
            <person name="Wylensek D."/>
            <person name="Hitch T.C.A."/>
            <person name="Clavel T."/>
        </authorList>
    </citation>
    <scope>NUCLEOTIDE SEQUENCE [LARGE SCALE GENOMIC DNA]</scope>
    <source>
        <strain evidence="7 8">LKV-178-WT-2A</strain>
    </source>
</reference>
<dbReference type="GO" id="GO:0015926">
    <property type="term" value="F:glucosidase activity"/>
    <property type="evidence" value="ECO:0007669"/>
    <property type="project" value="InterPro"/>
</dbReference>
<dbReference type="RefSeq" id="WP_154535135.1">
    <property type="nucleotide sequence ID" value="NZ_VUNG01000042.1"/>
</dbReference>
<evidence type="ECO:0000256" key="5">
    <source>
        <dbReference type="ARBA" id="ARBA00023295"/>
    </source>
</evidence>